<organism evidence="1 2">
    <name type="scientific">Funneliformis caledonium</name>
    <dbReference type="NCBI Taxonomy" id="1117310"/>
    <lineage>
        <taxon>Eukaryota</taxon>
        <taxon>Fungi</taxon>
        <taxon>Fungi incertae sedis</taxon>
        <taxon>Mucoromycota</taxon>
        <taxon>Glomeromycotina</taxon>
        <taxon>Glomeromycetes</taxon>
        <taxon>Glomerales</taxon>
        <taxon>Glomeraceae</taxon>
        <taxon>Funneliformis</taxon>
    </lineage>
</organism>
<reference evidence="1" key="1">
    <citation type="submission" date="2021-06" db="EMBL/GenBank/DDBJ databases">
        <authorList>
            <person name="Kallberg Y."/>
            <person name="Tangrot J."/>
            <person name="Rosling A."/>
        </authorList>
    </citation>
    <scope>NUCLEOTIDE SEQUENCE</scope>
    <source>
        <strain evidence="1">UK204</strain>
    </source>
</reference>
<dbReference type="Proteomes" id="UP000789570">
    <property type="component" value="Unassembled WGS sequence"/>
</dbReference>
<gene>
    <name evidence="1" type="ORF">FCALED_LOCUS13786</name>
</gene>
<keyword evidence="2" id="KW-1185">Reference proteome</keyword>
<dbReference type="OrthoDB" id="2307807at2759"/>
<accession>A0A9N9HVC7</accession>
<protein>
    <submittedName>
        <fullName evidence="1">4066_t:CDS:1</fullName>
    </submittedName>
</protein>
<feature type="non-terminal residue" evidence="1">
    <location>
        <position position="1"/>
    </location>
</feature>
<dbReference type="AlphaFoldDB" id="A0A9N9HVC7"/>
<comment type="caution">
    <text evidence="1">The sequence shown here is derived from an EMBL/GenBank/DDBJ whole genome shotgun (WGS) entry which is preliminary data.</text>
</comment>
<evidence type="ECO:0000313" key="2">
    <source>
        <dbReference type="Proteomes" id="UP000789570"/>
    </source>
</evidence>
<proteinExistence type="predicted"/>
<dbReference type="EMBL" id="CAJVPQ010008567">
    <property type="protein sequence ID" value="CAG8707924.1"/>
    <property type="molecule type" value="Genomic_DNA"/>
</dbReference>
<sequence length="40" mass="4361">GLAIPATDEAETLYPTMMVEVSYSQSTSNLHQVATLYLSQ</sequence>
<name>A0A9N9HVC7_9GLOM</name>
<evidence type="ECO:0000313" key="1">
    <source>
        <dbReference type="EMBL" id="CAG8707924.1"/>
    </source>
</evidence>